<feature type="transmembrane region" description="Helical" evidence="7">
    <location>
        <begin position="186"/>
        <end position="204"/>
    </location>
</feature>
<gene>
    <name evidence="9" type="ORF">IAI61_01835</name>
</gene>
<feature type="domain" description="Acyltransferase 3" evidence="8">
    <location>
        <begin position="14"/>
        <end position="320"/>
    </location>
</feature>
<keyword evidence="9" id="KW-0808">Transferase</keyword>
<evidence type="ECO:0000256" key="5">
    <source>
        <dbReference type="ARBA" id="ARBA00022989"/>
    </source>
</evidence>
<dbReference type="RefSeq" id="WP_207415162.1">
    <property type="nucleotide sequence ID" value="NZ_CP061179.1"/>
</dbReference>
<evidence type="ECO:0000259" key="8">
    <source>
        <dbReference type="Pfam" id="PF01757"/>
    </source>
</evidence>
<keyword evidence="10" id="KW-1185">Reference proteome</keyword>
<reference evidence="9 10" key="1">
    <citation type="submission" date="2020-09" db="EMBL/GenBank/DDBJ databases">
        <title>Roseomonas.</title>
        <authorList>
            <person name="Zhu W."/>
        </authorList>
    </citation>
    <scope>NUCLEOTIDE SEQUENCE [LARGE SCALE GENOMIC DNA]</scope>
    <source>
        <strain evidence="9 10">573</strain>
    </source>
</reference>
<feature type="transmembrane region" description="Helical" evidence="7">
    <location>
        <begin position="21"/>
        <end position="39"/>
    </location>
</feature>
<sequence>MSAEPSSPTDQFIANLDSWRFVLILLVVLNHALVFAMSFEDMNAIGQAAVIITRASVPTLSLFSGYLFAIQKPRGYAVMVTLKFQSLILPFLFWNTLIFLVLLGINEWTQIDPEHLLSHQSRYWLINGLTAIHGGPANEPLYFLRDLFLCCAFFGLIRRILRHAAGYASVLALVALIYVTDLDGRLFIRNAIPLFFVIGMGFGAFPRSVAICRQSLLPLSLMAALLLGSWVMDDVEWSSTSFLGLATLSAFSAVVVGLAAYLPLTPRVAIWGRRYAFVIFLCHAWVILGFQQLWGRYEWSEMSYIIAAGLGSIVLGLALARMITHLPPMLSSMIVGGRAARPRKQDVCPSLS</sequence>
<dbReference type="InterPro" id="IPR002656">
    <property type="entry name" value="Acyl_transf_3_dom"/>
</dbReference>
<evidence type="ECO:0000256" key="4">
    <source>
        <dbReference type="ARBA" id="ARBA00022692"/>
    </source>
</evidence>
<comment type="caution">
    <text evidence="9">The sequence shown here is derived from an EMBL/GenBank/DDBJ whole genome shotgun (WGS) entry which is preliminary data.</text>
</comment>
<dbReference type="Proteomes" id="UP001518989">
    <property type="component" value="Unassembled WGS sequence"/>
</dbReference>
<dbReference type="GO" id="GO:0016746">
    <property type="term" value="F:acyltransferase activity"/>
    <property type="evidence" value="ECO:0007669"/>
    <property type="project" value="UniProtKB-KW"/>
</dbReference>
<dbReference type="PANTHER" id="PTHR40074:SF2">
    <property type="entry name" value="O-ACETYLTRANSFERASE WECH"/>
    <property type="match status" value="1"/>
</dbReference>
<keyword evidence="5 7" id="KW-1133">Transmembrane helix</keyword>
<keyword evidence="3" id="KW-1003">Cell membrane</keyword>
<feature type="transmembrane region" description="Helical" evidence="7">
    <location>
        <begin position="244"/>
        <end position="264"/>
    </location>
</feature>
<evidence type="ECO:0000256" key="7">
    <source>
        <dbReference type="SAM" id="Phobius"/>
    </source>
</evidence>
<feature type="transmembrane region" description="Helical" evidence="7">
    <location>
        <begin position="216"/>
        <end position="232"/>
    </location>
</feature>
<feature type="transmembrane region" description="Helical" evidence="7">
    <location>
        <begin position="303"/>
        <end position="323"/>
    </location>
</feature>
<protein>
    <submittedName>
        <fullName evidence="9">Acyltransferase</fullName>
    </submittedName>
</protein>
<keyword evidence="9" id="KW-0012">Acyltransferase</keyword>
<evidence type="ECO:0000313" key="10">
    <source>
        <dbReference type="Proteomes" id="UP001518989"/>
    </source>
</evidence>
<name>A0ABS3KJW3_9PROT</name>
<keyword evidence="4 7" id="KW-0812">Transmembrane</keyword>
<dbReference type="PANTHER" id="PTHR40074">
    <property type="entry name" value="O-ACETYLTRANSFERASE WECH"/>
    <property type="match status" value="1"/>
</dbReference>
<proteinExistence type="inferred from homology"/>
<evidence type="ECO:0000313" key="9">
    <source>
        <dbReference type="EMBL" id="MBO1077755.1"/>
    </source>
</evidence>
<dbReference type="EMBL" id="JACTNG010000001">
    <property type="protein sequence ID" value="MBO1077755.1"/>
    <property type="molecule type" value="Genomic_DNA"/>
</dbReference>
<evidence type="ECO:0000256" key="3">
    <source>
        <dbReference type="ARBA" id="ARBA00022475"/>
    </source>
</evidence>
<evidence type="ECO:0000256" key="2">
    <source>
        <dbReference type="ARBA" id="ARBA00007400"/>
    </source>
</evidence>
<feature type="transmembrane region" description="Helical" evidence="7">
    <location>
        <begin position="164"/>
        <end position="180"/>
    </location>
</feature>
<feature type="transmembrane region" description="Helical" evidence="7">
    <location>
        <begin position="276"/>
        <end position="297"/>
    </location>
</feature>
<comment type="subcellular location">
    <subcellularLocation>
        <location evidence="1">Cell membrane</location>
        <topology evidence="1">Multi-pass membrane protein</topology>
    </subcellularLocation>
</comment>
<accession>A0ABS3KJW3</accession>
<organism evidence="9 10">
    <name type="scientific">Roseomonas haemaphysalidis</name>
    <dbReference type="NCBI Taxonomy" id="2768162"/>
    <lineage>
        <taxon>Bacteria</taxon>
        <taxon>Pseudomonadati</taxon>
        <taxon>Pseudomonadota</taxon>
        <taxon>Alphaproteobacteria</taxon>
        <taxon>Acetobacterales</taxon>
        <taxon>Roseomonadaceae</taxon>
        <taxon>Roseomonas</taxon>
    </lineage>
</organism>
<feature type="transmembrane region" description="Helical" evidence="7">
    <location>
        <begin position="45"/>
        <end position="70"/>
    </location>
</feature>
<feature type="transmembrane region" description="Helical" evidence="7">
    <location>
        <begin position="140"/>
        <end position="157"/>
    </location>
</feature>
<evidence type="ECO:0000256" key="1">
    <source>
        <dbReference type="ARBA" id="ARBA00004651"/>
    </source>
</evidence>
<evidence type="ECO:0000256" key="6">
    <source>
        <dbReference type="ARBA" id="ARBA00023136"/>
    </source>
</evidence>
<dbReference type="Pfam" id="PF01757">
    <property type="entry name" value="Acyl_transf_3"/>
    <property type="match status" value="1"/>
</dbReference>
<keyword evidence="6 7" id="KW-0472">Membrane</keyword>
<comment type="similarity">
    <text evidence="2">Belongs to the acyltransferase 3 family.</text>
</comment>
<feature type="transmembrane region" description="Helical" evidence="7">
    <location>
        <begin position="82"/>
        <end position="105"/>
    </location>
</feature>